<comment type="caution">
    <text evidence="2">The sequence shown here is derived from an EMBL/GenBank/DDBJ whole genome shotgun (WGS) entry which is preliminary data.</text>
</comment>
<evidence type="ECO:0000313" key="2">
    <source>
        <dbReference type="EMBL" id="KAG8155829.1"/>
    </source>
</evidence>
<protein>
    <submittedName>
        <fullName evidence="2">Uncharacterized protein</fullName>
    </submittedName>
</protein>
<gene>
    <name evidence="2" type="ORF">JTE90_016520</name>
</gene>
<keyword evidence="3" id="KW-1185">Reference proteome</keyword>
<proteinExistence type="predicted"/>
<accession>A0AAV6TD37</accession>
<evidence type="ECO:0000313" key="3">
    <source>
        <dbReference type="Proteomes" id="UP000827092"/>
    </source>
</evidence>
<evidence type="ECO:0000256" key="1">
    <source>
        <dbReference type="SAM" id="MobiDB-lite"/>
    </source>
</evidence>
<sequence>MKVQAGGWSAHSGSPSLGGRGATETRRVPLVKWRSLSARHVGTERWLNYARTGRGQRKSWWRFRSGSDVQIRSSDLGSSVAVRLIRTI</sequence>
<feature type="region of interest" description="Disordered" evidence="1">
    <location>
        <begin position="1"/>
        <end position="23"/>
    </location>
</feature>
<dbReference type="EMBL" id="JAFNEN010006561">
    <property type="protein sequence ID" value="KAG8155829.1"/>
    <property type="molecule type" value="Genomic_DNA"/>
</dbReference>
<dbReference type="AlphaFoldDB" id="A0AAV6TD37"/>
<reference evidence="2 3" key="1">
    <citation type="journal article" date="2022" name="Nat. Ecol. Evol.">
        <title>A masculinizing supergene underlies an exaggerated male reproductive morph in a spider.</title>
        <authorList>
            <person name="Hendrickx F."/>
            <person name="De Corte Z."/>
            <person name="Sonet G."/>
            <person name="Van Belleghem S.M."/>
            <person name="Kostlbacher S."/>
            <person name="Vangestel C."/>
        </authorList>
    </citation>
    <scope>NUCLEOTIDE SEQUENCE [LARGE SCALE GENOMIC DNA]</scope>
    <source>
        <strain evidence="2">W744_W776</strain>
    </source>
</reference>
<dbReference type="Proteomes" id="UP000827092">
    <property type="component" value="Unassembled WGS sequence"/>
</dbReference>
<name>A0AAV6TD37_9ARAC</name>
<organism evidence="2 3">
    <name type="scientific">Oedothorax gibbosus</name>
    <dbReference type="NCBI Taxonomy" id="931172"/>
    <lineage>
        <taxon>Eukaryota</taxon>
        <taxon>Metazoa</taxon>
        <taxon>Ecdysozoa</taxon>
        <taxon>Arthropoda</taxon>
        <taxon>Chelicerata</taxon>
        <taxon>Arachnida</taxon>
        <taxon>Araneae</taxon>
        <taxon>Araneomorphae</taxon>
        <taxon>Entelegynae</taxon>
        <taxon>Araneoidea</taxon>
        <taxon>Linyphiidae</taxon>
        <taxon>Erigoninae</taxon>
        <taxon>Oedothorax</taxon>
    </lineage>
</organism>